<dbReference type="AlphaFoldDB" id="A0A420R1B3"/>
<gene>
    <name evidence="1" type="ORF">BFJ68_g8456</name>
</gene>
<dbReference type="EMBL" id="MRCY01000039">
    <property type="protein sequence ID" value="RKL10811.1"/>
    <property type="molecule type" value="Genomic_DNA"/>
</dbReference>
<protein>
    <submittedName>
        <fullName evidence="1">Uncharacterized protein</fullName>
    </submittedName>
</protein>
<reference evidence="1 2" key="1">
    <citation type="journal article" date="2018" name="Sci. Rep.">
        <title>Characterisation of pathogen-specific regions and novel effector candidates in Fusarium oxysporum f. sp. cepae.</title>
        <authorList>
            <person name="Armitage A.D."/>
            <person name="Taylor A."/>
            <person name="Sobczyk M.K."/>
            <person name="Baxter L."/>
            <person name="Greenfield B.P."/>
            <person name="Bates H.J."/>
            <person name="Wilson F."/>
            <person name="Jackson A.C."/>
            <person name="Ott S."/>
            <person name="Harrison R.J."/>
            <person name="Clarkson J.P."/>
        </authorList>
    </citation>
    <scope>NUCLEOTIDE SEQUENCE [LARGE SCALE GENOMIC DNA]</scope>
    <source>
        <strain evidence="1 2">Fo_A28</strain>
    </source>
</reference>
<dbReference type="Proteomes" id="UP000285860">
    <property type="component" value="Unassembled WGS sequence"/>
</dbReference>
<proteinExistence type="predicted"/>
<evidence type="ECO:0000313" key="2">
    <source>
        <dbReference type="Proteomes" id="UP000285860"/>
    </source>
</evidence>
<comment type="caution">
    <text evidence="1">The sequence shown here is derived from an EMBL/GenBank/DDBJ whole genome shotgun (WGS) entry which is preliminary data.</text>
</comment>
<name>A0A420R1B3_FUSOX</name>
<sequence>MDDLLRILDWCLPQWKLFHHFSFPIVLRGPTLLRPRSFSALSQFNIPT</sequence>
<evidence type="ECO:0000313" key="1">
    <source>
        <dbReference type="EMBL" id="RKL10811.1"/>
    </source>
</evidence>
<organism evidence="1 2">
    <name type="scientific">Fusarium oxysporum</name>
    <name type="common">Fusarium vascular wilt</name>
    <dbReference type="NCBI Taxonomy" id="5507"/>
    <lineage>
        <taxon>Eukaryota</taxon>
        <taxon>Fungi</taxon>
        <taxon>Dikarya</taxon>
        <taxon>Ascomycota</taxon>
        <taxon>Pezizomycotina</taxon>
        <taxon>Sordariomycetes</taxon>
        <taxon>Hypocreomycetidae</taxon>
        <taxon>Hypocreales</taxon>
        <taxon>Nectriaceae</taxon>
        <taxon>Fusarium</taxon>
        <taxon>Fusarium oxysporum species complex</taxon>
    </lineage>
</organism>
<accession>A0A420R1B3</accession>